<dbReference type="EMBL" id="JANPWB010000012">
    <property type="protein sequence ID" value="KAJ1120141.1"/>
    <property type="molecule type" value="Genomic_DNA"/>
</dbReference>
<dbReference type="AlphaFoldDB" id="A0AAV7NVP6"/>
<protein>
    <submittedName>
        <fullName evidence="1">Uncharacterized protein</fullName>
    </submittedName>
</protein>
<feature type="non-terminal residue" evidence="1">
    <location>
        <position position="1"/>
    </location>
</feature>
<dbReference type="Proteomes" id="UP001066276">
    <property type="component" value="Chromosome 8"/>
</dbReference>
<reference evidence="1" key="1">
    <citation type="journal article" date="2022" name="bioRxiv">
        <title>Sequencing and chromosome-scale assembly of the giantPleurodeles waltlgenome.</title>
        <authorList>
            <person name="Brown T."/>
            <person name="Elewa A."/>
            <person name="Iarovenko S."/>
            <person name="Subramanian E."/>
            <person name="Araus A.J."/>
            <person name="Petzold A."/>
            <person name="Susuki M."/>
            <person name="Suzuki K.-i.T."/>
            <person name="Hayashi T."/>
            <person name="Toyoda A."/>
            <person name="Oliveira C."/>
            <person name="Osipova E."/>
            <person name="Leigh N.D."/>
            <person name="Simon A."/>
            <person name="Yun M.H."/>
        </authorList>
    </citation>
    <scope>NUCLEOTIDE SEQUENCE</scope>
    <source>
        <strain evidence="1">20211129_DDA</strain>
        <tissue evidence="1">Liver</tissue>
    </source>
</reference>
<evidence type="ECO:0000313" key="1">
    <source>
        <dbReference type="EMBL" id="KAJ1120141.1"/>
    </source>
</evidence>
<evidence type="ECO:0000313" key="2">
    <source>
        <dbReference type="Proteomes" id="UP001066276"/>
    </source>
</evidence>
<keyword evidence="2" id="KW-1185">Reference proteome</keyword>
<gene>
    <name evidence="1" type="ORF">NDU88_008316</name>
</gene>
<comment type="caution">
    <text evidence="1">The sequence shown here is derived from an EMBL/GenBank/DDBJ whole genome shotgun (WGS) entry which is preliminary data.</text>
</comment>
<feature type="non-terminal residue" evidence="1">
    <location>
        <position position="101"/>
    </location>
</feature>
<proteinExistence type="predicted"/>
<name>A0AAV7NVP6_PLEWA</name>
<organism evidence="1 2">
    <name type="scientific">Pleurodeles waltl</name>
    <name type="common">Iberian ribbed newt</name>
    <dbReference type="NCBI Taxonomy" id="8319"/>
    <lineage>
        <taxon>Eukaryota</taxon>
        <taxon>Metazoa</taxon>
        <taxon>Chordata</taxon>
        <taxon>Craniata</taxon>
        <taxon>Vertebrata</taxon>
        <taxon>Euteleostomi</taxon>
        <taxon>Amphibia</taxon>
        <taxon>Batrachia</taxon>
        <taxon>Caudata</taxon>
        <taxon>Salamandroidea</taxon>
        <taxon>Salamandridae</taxon>
        <taxon>Pleurodelinae</taxon>
        <taxon>Pleurodeles</taxon>
    </lineage>
</organism>
<accession>A0AAV7NVP6</accession>
<sequence length="101" mass="10288">CTGFQSAWEHPGWALPANPDGALSSVRIGAGQVGILCLQHPATERSGPAAMKSSSLFPALVVQNSSGGIHNGCGFWLYVLEGGALGAQRAQGLDMAPLGKS</sequence>